<evidence type="ECO:0000313" key="1">
    <source>
        <dbReference type="EMBL" id="MBB5534931.1"/>
    </source>
</evidence>
<reference evidence="1 2" key="1">
    <citation type="submission" date="2020-08" db="EMBL/GenBank/DDBJ databases">
        <title>Genomic Encyclopedia of Type Strains, Phase IV (KMG-V): Genome sequencing to study the core and pangenomes of soil and plant-associated prokaryotes.</title>
        <authorList>
            <person name="Whitman W."/>
        </authorList>
    </citation>
    <scope>NUCLEOTIDE SEQUENCE [LARGE SCALE GENOMIC DNA]</scope>
    <source>
        <strain evidence="1 2">SEMIA 4084</strain>
    </source>
</reference>
<comment type="caution">
    <text evidence="1">The sequence shown here is derived from an EMBL/GenBank/DDBJ whole genome shotgun (WGS) entry which is preliminary data.</text>
</comment>
<gene>
    <name evidence="1" type="ORF">GGD55_001614</name>
</gene>
<keyword evidence="2" id="KW-1185">Reference proteome</keyword>
<dbReference type="AlphaFoldDB" id="A0A7W8U8R8"/>
<protein>
    <submittedName>
        <fullName evidence="1">Uncharacterized protein</fullName>
    </submittedName>
</protein>
<evidence type="ECO:0000313" key="2">
    <source>
        <dbReference type="Proteomes" id="UP000585507"/>
    </source>
</evidence>
<proteinExistence type="predicted"/>
<dbReference type="Proteomes" id="UP000585507">
    <property type="component" value="Unassembled WGS sequence"/>
</dbReference>
<sequence>MRTRDWLSGALEFQAICTKLGFEKINSIGVRTLGAERQSLRD</sequence>
<dbReference type="EMBL" id="JACHBK010000003">
    <property type="protein sequence ID" value="MBB5534931.1"/>
    <property type="molecule type" value="Genomic_DNA"/>
</dbReference>
<name>A0A7W8U8R8_9HYPH</name>
<organism evidence="1 2">
    <name type="scientific">Rhizobium giardinii</name>
    <dbReference type="NCBI Taxonomy" id="56731"/>
    <lineage>
        <taxon>Bacteria</taxon>
        <taxon>Pseudomonadati</taxon>
        <taxon>Pseudomonadota</taxon>
        <taxon>Alphaproteobacteria</taxon>
        <taxon>Hyphomicrobiales</taxon>
        <taxon>Rhizobiaceae</taxon>
        <taxon>Rhizobium/Agrobacterium group</taxon>
        <taxon>Rhizobium</taxon>
    </lineage>
</organism>
<accession>A0A7W8U8R8</accession>